<feature type="transmembrane region" description="Helical" evidence="1">
    <location>
        <begin position="177"/>
        <end position="208"/>
    </location>
</feature>
<feature type="transmembrane region" description="Helical" evidence="1">
    <location>
        <begin position="80"/>
        <end position="101"/>
    </location>
</feature>
<dbReference type="Pfam" id="PF11028">
    <property type="entry name" value="TMEM260-like"/>
    <property type="match status" value="1"/>
</dbReference>
<accession>A0A1I5WBU9</accession>
<feature type="transmembrane region" description="Helical" evidence="1">
    <location>
        <begin position="257"/>
        <end position="276"/>
    </location>
</feature>
<feature type="transmembrane region" description="Helical" evidence="1">
    <location>
        <begin position="362"/>
        <end position="383"/>
    </location>
</feature>
<evidence type="ECO:0000313" key="3">
    <source>
        <dbReference type="Proteomes" id="UP000199031"/>
    </source>
</evidence>
<feature type="transmembrane region" description="Helical" evidence="1">
    <location>
        <begin position="288"/>
        <end position="309"/>
    </location>
</feature>
<dbReference type="RefSeq" id="WP_090658360.1">
    <property type="nucleotide sequence ID" value="NZ_FOXQ01000006.1"/>
</dbReference>
<keyword evidence="1" id="KW-0472">Membrane</keyword>
<keyword evidence="3" id="KW-1185">Reference proteome</keyword>
<keyword evidence="1" id="KW-1133">Transmembrane helix</keyword>
<feature type="transmembrane region" description="Helical" evidence="1">
    <location>
        <begin position="222"/>
        <end position="245"/>
    </location>
</feature>
<feature type="transmembrane region" description="Helical" evidence="1">
    <location>
        <begin position="147"/>
        <end position="165"/>
    </location>
</feature>
<dbReference type="STRING" id="1465490.SAMN05444277_10682"/>
<protein>
    <recommendedName>
        <fullName evidence="4">DUF2723 domain-containing protein</fullName>
    </recommendedName>
</protein>
<dbReference type="PANTHER" id="PTHR16214">
    <property type="entry name" value="TRANSMEMBRANE PROTEIN 260"/>
    <property type="match status" value="1"/>
</dbReference>
<reference evidence="2 3" key="1">
    <citation type="submission" date="2016-10" db="EMBL/GenBank/DDBJ databases">
        <authorList>
            <person name="de Groot N.N."/>
        </authorList>
    </citation>
    <scope>NUCLEOTIDE SEQUENCE [LARGE SCALE GENOMIC DNA]</scope>
    <source>
        <strain evidence="2 3">DSM 28286</strain>
    </source>
</reference>
<feature type="transmembrane region" description="Helical" evidence="1">
    <location>
        <begin position="596"/>
        <end position="614"/>
    </location>
</feature>
<feature type="transmembrane region" description="Helical" evidence="1">
    <location>
        <begin position="626"/>
        <end position="649"/>
    </location>
</feature>
<proteinExistence type="predicted"/>
<dbReference type="InterPro" id="IPR021280">
    <property type="entry name" value="TMEM260-like"/>
</dbReference>
<dbReference type="Proteomes" id="UP000199031">
    <property type="component" value="Unassembled WGS sequence"/>
</dbReference>
<dbReference type="InterPro" id="IPR052724">
    <property type="entry name" value="GT117_domain-containing"/>
</dbReference>
<sequence length="1132" mass="127851">MNYNRINNITGWAIFAFASTVYIMTSEAGGSFWDCGEFVSSCYKLQVPHPPGAPMFVMLGRIFIVLFGDNPLTAAKAVNIMSALASGFTIMFLFWTITHFAKKIVQPGTTKSVTNIQVCSIMAAGIIGALAGTFTDSFWYSAVEGEVYAMSSFFTAIVFWAALKWERVADEPGADKWLILISFLIGISIGVHLLCLLCIPAIVMIYYFKRRSSFKYPVIRKYFIRIVLFGGIAGFILSLVAAQSATDASRGIPTDNTFAGLIFLASIIAVGLLFLVERTAKNKRELYGGVYIFMVLGVVIFGIILKGVIQYSIKAAGAFDIFFVNDLNLPFFSGFAFFFVLVAVGIWFGLRYAEKKTWSHLRLALWCIAFTLIGYSSYITTMIRSNADPSIDMFNVDNPQALEGYLGRDQYGDFPLLYGQNFTAQPVDYADKVMKYSKGEHTYIPVGKDFDYVFLPKDKMVFPRMWDMTNDQNHADYYAYFAGINKSQDGTYERNPTFIENLRFFLSYQTYYMYIRYFMWNFSGKQNDLQGSFINNVRDGNWITGIPIIDNALYGNQSMMPDSIQKSKGHNVMYMLPFVLGVIGLLYQSKRKGSDALVNMLLFLSTGFAIVIYINQPGYQPRERDYAYAGSFYVYAIWIGLSVLYFIEMASACNKKLLKDVLTNAALISLILTIFIAIAGYGAAASFITGIATFLLIAFIAAGIPSALKVLKNKQAIIVAAFIISLFVPILMGVQEWNDHDRHKKQLARDVARDYLESLAPNAILFSIGDNDTYPLWYAQEVEGIRPDVRIIITTLLGSDWKINELRHKVNNSDPVDVIWSSQQVQGNKRDYVFYQPNPQFAEDRYYNLYDIMKNWVGSDDTSAQVQSSSGESVNTFPVRKLAVPVDATLVRTNGTVKADDKVADAMRFELPAKNVLLKNDLAILNIIAANKWERPVYFTMPYNKLGFDKYLRREGMAYRLVPVENPSINTAKGYALVMDNKKWNYGNANLNNVYYDEINRTQLLGIRKADLDLALDLINENKLTEARNILEHDDKMIKEENLPYGMTSGNNMHNRISIGMMEAAWRVEDTKLAAKIATSVEKDLLQQRRYYQSLNAQQQAALEYESSMNENLIQALNAIKKNYTEKKTGLE</sequence>
<feature type="transmembrane region" description="Helical" evidence="1">
    <location>
        <begin position="687"/>
        <end position="704"/>
    </location>
</feature>
<dbReference type="EMBL" id="FOXQ01000006">
    <property type="protein sequence ID" value="SFQ17188.1"/>
    <property type="molecule type" value="Genomic_DNA"/>
</dbReference>
<feature type="transmembrane region" description="Helical" evidence="1">
    <location>
        <begin position="572"/>
        <end position="589"/>
    </location>
</feature>
<organism evidence="2 3">
    <name type="scientific">Parafilimonas terrae</name>
    <dbReference type="NCBI Taxonomy" id="1465490"/>
    <lineage>
        <taxon>Bacteria</taxon>
        <taxon>Pseudomonadati</taxon>
        <taxon>Bacteroidota</taxon>
        <taxon>Chitinophagia</taxon>
        <taxon>Chitinophagales</taxon>
        <taxon>Chitinophagaceae</taxon>
        <taxon>Parafilimonas</taxon>
    </lineage>
</organism>
<name>A0A1I5WBU9_9BACT</name>
<gene>
    <name evidence="2" type="ORF">SAMN05444277_10682</name>
</gene>
<feature type="transmembrane region" description="Helical" evidence="1">
    <location>
        <begin position="113"/>
        <end position="135"/>
    </location>
</feature>
<feature type="transmembrane region" description="Helical" evidence="1">
    <location>
        <begin position="661"/>
        <end position="681"/>
    </location>
</feature>
<keyword evidence="1" id="KW-0812">Transmembrane</keyword>
<evidence type="ECO:0008006" key="4">
    <source>
        <dbReference type="Google" id="ProtNLM"/>
    </source>
</evidence>
<evidence type="ECO:0000313" key="2">
    <source>
        <dbReference type="EMBL" id="SFQ17188.1"/>
    </source>
</evidence>
<feature type="transmembrane region" description="Helical" evidence="1">
    <location>
        <begin position="329"/>
        <end position="350"/>
    </location>
</feature>
<evidence type="ECO:0000256" key="1">
    <source>
        <dbReference type="SAM" id="Phobius"/>
    </source>
</evidence>
<dbReference type="PANTHER" id="PTHR16214:SF3">
    <property type="entry name" value="TRANSMEMBRANE PROTEIN 260"/>
    <property type="match status" value="1"/>
</dbReference>
<feature type="transmembrane region" description="Helical" evidence="1">
    <location>
        <begin position="12"/>
        <end position="32"/>
    </location>
</feature>
<dbReference type="AlphaFoldDB" id="A0A1I5WBU9"/>
<dbReference type="OrthoDB" id="9807602at2"/>
<feature type="transmembrane region" description="Helical" evidence="1">
    <location>
        <begin position="52"/>
        <end position="68"/>
    </location>
</feature>
<feature type="transmembrane region" description="Helical" evidence="1">
    <location>
        <begin position="716"/>
        <end position="734"/>
    </location>
</feature>